<dbReference type="HOGENOM" id="CLU_2496704_0_0_11"/>
<dbReference type="AlphaFoldDB" id="G2NW26"/>
<gene>
    <name evidence="2" type="ORF">Strvi_7120</name>
</gene>
<name>G2NW26_STRV4</name>
<protein>
    <submittedName>
        <fullName evidence="2">Uncharacterized protein</fullName>
    </submittedName>
</protein>
<accession>G2NW26</accession>
<dbReference type="EMBL" id="CP002994">
    <property type="protein sequence ID" value="AEM86486.1"/>
    <property type="molecule type" value="Genomic_DNA"/>
</dbReference>
<dbReference type="KEGG" id="svl:Strvi_7120"/>
<evidence type="ECO:0000313" key="3">
    <source>
        <dbReference type="Proteomes" id="UP000008703"/>
    </source>
</evidence>
<evidence type="ECO:0000313" key="2">
    <source>
        <dbReference type="EMBL" id="AEM86486.1"/>
    </source>
</evidence>
<feature type="region of interest" description="Disordered" evidence="1">
    <location>
        <begin position="1"/>
        <end position="41"/>
    </location>
</feature>
<sequence>MIKAAPGNGVKSAAPRTGPLPRPSSDRHDAPPARQFARQFAPPPADPYWALAAGRTTISLTSTSAGWLMAYATASAIAEAGRATAR</sequence>
<organism evidence="2 3">
    <name type="scientific">Streptomyces violaceusniger (strain Tu 4113)</name>
    <dbReference type="NCBI Taxonomy" id="653045"/>
    <lineage>
        <taxon>Bacteria</taxon>
        <taxon>Bacillati</taxon>
        <taxon>Actinomycetota</taxon>
        <taxon>Actinomycetes</taxon>
        <taxon>Kitasatosporales</taxon>
        <taxon>Streptomycetaceae</taxon>
        <taxon>Streptomyces</taxon>
        <taxon>Streptomyces violaceusniger group</taxon>
    </lineage>
</organism>
<evidence type="ECO:0000256" key="1">
    <source>
        <dbReference type="SAM" id="MobiDB-lite"/>
    </source>
</evidence>
<keyword evidence="3" id="KW-1185">Reference proteome</keyword>
<dbReference type="Proteomes" id="UP000008703">
    <property type="component" value="Chromosome"/>
</dbReference>
<reference evidence="2" key="1">
    <citation type="submission" date="2011-08" db="EMBL/GenBank/DDBJ databases">
        <title>Complete sequence of chromosome of Streptomyces violaceusniger Tu 4113.</title>
        <authorList>
            <consortium name="US DOE Joint Genome Institute"/>
            <person name="Lucas S."/>
            <person name="Han J."/>
            <person name="Lapidus A."/>
            <person name="Cheng J.-F."/>
            <person name="Goodwin L."/>
            <person name="Pitluck S."/>
            <person name="Peters L."/>
            <person name="Ivanova N."/>
            <person name="Daligault H."/>
            <person name="Detter J.C."/>
            <person name="Han C."/>
            <person name="Tapia R."/>
            <person name="Land M."/>
            <person name="Hauser L."/>
            <person name="Kyrpides N."/>
            <person name="Ivanova N."/>
            <person name="Pagani I."/>
            <person name="Hagen A."/>
            <person name="Katz L."/>
            <person name="Fiedler H.-P."/>
            <person name="Keasling J."/>
            <person name="Fortman J."/>
            <person name="Woyke T."/>
        </authorList>
    </citation>
    <scope>NUCLEOTIDE SEQUENCE [LARGE SCALE GENOMIC DNA]</scope>
    <source>
        <strain evidence="2">Tu 4113</strain>
    </source>
</reference>
<proteinExistence type="predicted"/>